<dbReference type="InterPro" id="IPR036890">
    <property type="entry name" value="HATPase_C_sf"/>
</dbReference>
<evidence type="ECO:0000256" key="3">
    <source>
        <dbReference type="ARBA" id="ARBA00022553"/>
    </source>
</evidence>
<evidence type="ECO:0000259" key="9">
    <source>
        <dbReference type="Pfam" id="PF02518"/>
    </source>
</evidence>
<dbReference type="GO" id="GO:0005524">
    <property type="term" value="F:ATP binding"/>
    <property type="evidence" value="ECO:0007669"/>
    <property type="project" value="UniProtKB-KW"/>
</dbReference>
<dbReference type="GO" id="GO:0000155">
    <property type="term" value="F:phosphorelay sensor kinase activity"/>
    <property type="evidence" value="ECO:0007669"/>
    <property type="project" value="InterPro"/>
</dbReference>
<dbReference type="CDD" id="cd16917">
    <property type="entry name" value="HATPase_UhpB-NarQ-NarX-like"/>
    <property type="match status" value="1"/>
</dbReference>
<evidence type="ECO:0000313" key="11">
    <source>
        <dbReference type="EMBL" id="ANS66943.1"/>
    </source>
</evidence>
<evidence type="ECO:0000256" key="5">
    <source>
        <dbReference type="ARBA" id="ARBA00022741"/>
    </source>
</evidence>
<dbReference type="PANTHER" id="PTHR24421:SF10">
    <property type="entry name" value="NITRATE_NITRITE SENSOR PROTEIN NARQ"/>
    <property type="match status" value="1"/>
</dbReference>
<dbReference type="InterPro" id="IPR011712">
    <property type="entry name" value="Sig_transdc_His_kin_sub3_dim/P"/>
</dbReference>
<name>A0A1B1MEK9_STRLN</name>
<evidence type="ECO:0000313" key="12">
    <source>
        <dbReference type="Proteomes" id="UP000092598"/>
    </source>
</evidence>
<keyword evidence="7" id="KW-0067">ATP-binding</keyword>
<dbReference type="Pfam" id="PF07730">
    <property type="entry name" value="HisKA_3"/>
    <property type="match status" value="1"/>
</dbReference>
<organism evidence="11 12">
    <name type="scientific">Streptomyces lincolnensis</name>
    <dbReference type="NCBI Taxonomy" id="1915"/>
    <lineage>
        <taxon>Bacteria</taxon>
        <taxon>Bacillati</taxon>
        <taxon>Actinomycetota</taxon>
        <taxon>Actinomycetes</taxon>
        <taxon>Kitasatosporales</taxon>
        <taxon>Streptomycetaceae</taxon>
        <taxon>Streptomyces</taxon>
    </lineage>
</organism>
<evidence type="ECO:0000259" key="10">
    <source>
        <dbReference type="Pfam" id="PF07730"/>
    </source>
</evidence>
<dbReference type="AlphaFoldDB" id="A0A1B1MEK9"/>
<feature type="domain" description="Histidine kinase/HSP90-like ATPase" evidence="9">
    <location>
        <begin position="298"/>
        <end position="389"/>
    </location>
</feature>
<dbReference type="Proteomes" id="UP000092598">
    <property type="component" value="Chromosome"/>
</dbReference>
<dbReference type="KEGG" id="sls:SLINC_4719"/>
<reference evidence="11 12" key="1">
    <citation type="submission" date="2016-07" db="EMBL/GenBank/DDBJ databases">
        <title>Enhancement of antibiotic productionsby engineered nitrateutilization in actinobacteria.</title>
        <authorList>
            <person name="Meng S.C."/>
        </authorList>
    </citation>
    <scope>NUCLEOTIDE SEQUENCE [LARGE SCALE GENOMIC DNA]</scope>
    <source>
        <strain evidence="11 12">NRRL 2936</strain>
    </source>
</reference>
<dbReference type="EC" id="2.7.13.3" evidence="2"/>
<dbReference type="Gene3D" id="1.20.5.1930">
    <property type="match status" value="1"/>
</dbReference>
<evidence type="ECO:0000256" key="8">
    <source>
        <dbReference type="ARBA" id="ARBA00023012"/>
    </source>
</evidence>
<dbReference type="InterPro" id="IPR003594">
    <property type="entry name" value="HATPase_dom"/>
</dbReference>
<dbReference type="PATRIC" id="fig|1915.4.peg.5251"/>
<dbReference type="InterPro" id="IPR050482">
    <property type="entry name" value="Sensor_HK_TwoCompSys"/>
</dbReference>
<dbReference type="Pfam" id="PF02518">
    <property type="entry name" value="HATPase_c"/>
    <property type="match status" value="1"/>
</dbReference>
<dbReference type="SUPFAM" id="SSF55874">
    <property type="entry name" value="ATPase domain of HSP90 chaperone/DNA topoisomerase II/histidine kinase"/>
    <property type="match status" value="1"/>
</dbReference>
<evidence type="ECO:0000256" key="7">
    <source>
        <dbReference type="ARBA" id="ARBA00022840"/>
    </source>
</evidence>
<dbReference type="OrthoDB" id="227596at2"/>
<comment type="catalytic activity">
    <reaction evidence="1">
        <text>ATP + protein L-histidine = ADP + protein N-phospho-L-histidine.</text>
        <dbReference type="EC" id="2.7.13.3"/>
    </reaction>
</comment>
<gene>
    <name evidence="11" type="ORF">SLINC_4719</name>
</gene>
<accession>A0A1B1MEK9</accession>
<dbReference type="STRING" id="1915.SLINC_4719"/>
<dbReference type="EMBL" id="CP016438">
    <property type="protein sequence ID" value="ANS66943.1"/>
    <property type="molecule type" value="Genomic_DNA"/>
</dbReference>
<evidence type="ECO:0000256" key="2">
    <source>
        <dbReference type="ARBA" id="ARBA00012438"/>
    </source>
</evidence>
<dbReference type="GO" id="GO:0046983">
    <property type="term" value="F:protein dimerization activity"/>
    <property type="evidence" value="ECO:0007669"/>
    <property type="project" value="InterPro"/>
</dbReference>
<keyword evidence="8" id="KW-0902">Two-component regulatory system</keyword>
<dbReference type="GO" id="GO:0016020">
    <property type="term" value="C:membrane"/>
    <property type="evidence" value="ECO:0007669"/>
    <property type="project" value="InterPro"/>
</dbReference>
<keyword evidence="5" id="KW-0547">Nucleotide-binding</keyword>
<keyword evidence="3" id="KW-0597">Phosphoprotein</keyword>
<keyword evidence="6 11" id="KW-0418">Kinase</keyword>
<dbReference type="PANTHER" id="PTHR24421">
    <property type="entry name" value="NITRATE/NITRITE SENSOR PROTEIN NARX-RELATED"/>
    <property type="match status" value="1"/>
</dbReference>
<proteinExistence type="predicted"/>
<dbReference type="Gene3D" id="3.30.565.10">
    <property type="entry name" value="Histidine kinase-like ATPase, C-terminal domain"/>
    <property type="match status" value="1"/>
</dbReference>
<evidence type="ECO:0000256" key="1">
    <source>
        <dbReference type="ARBA" id="ARBA00000085"/>
    </source>
</evidence>
<evidence type="ECO:0000256" key="4">
    <source>
        <dbReference type="ARBA" id="ARBA00022679"/>
    </source>
</evidence>
<evidence type="ECO:0000256" key="6">
    <source>
        <dbReference type="ARBA" id="ARBA00022777"/>
    </source>
</evidence>
<sequence>MYTETSPLRRALIAAGWILLGLLGLLDVFAGRDPDYRWTSWLPIVSGPLACTALLWPGRGPTTQVRAVLVAGGSLALTIGIGTVAGPDGAGTWGLLESVALLVLLSRAVWVVPRPRTAAAVSAALAVAAIAIPLRWLPKDIQTDSQTAINWCLLMTLGAGTALAWGLRARLLEEQRARDIAAVRQRQRLELAHDLHDFVAHHVTGIIVQANAALALQHTAPEQVGPLLENITRSGSETLDSMRRLVRVLREDDHEGVRPGEVWAELAHLVSAFSEDEADVRLHVAAGAREARLAPEVETSVHRVVQEALTNVRRHAHGAVVAVRVDMDGPRLRVEVHNTAPAARHPGPVGGRGGFGLVGLRERVEAVEGVLTAAPTDDGGWRVTADFPMLAAMAGSPA</sequence>
<dbReference type="RefSeq" id="WP_067437398.1">
    <property type="nucleotide sequence ID" value="NZ_CP016438.1"/>
</dbReference>
<protein>
    <recommendedName>
        <fullName evidence="2">histidine kinase</fullName>
        <ecNumber evidence="2">2.7.13.3</ecNumber>
    </recommendedName>
</protein>
<feature type="domain" description="Signal transduction histidine kinase subgroup 3 dimerisation and phosphoacceptor" evidence="10">
    <location>
        <begin position="188"/>
        <end position="253"/>
    </location>
</feature>
<keyword evidence="4" id="KW-0808">Transferase</keyword>
<keyword evidence="12" id="KW-1185">Reference proteome</keyword>